<evidence type="ECO:0000313" key="2">
    <source>
        <dbReference type="Proteomes" id="UP000593573"/>
    </source>
</evidence>
<organism evidence="1 2">
    <name type="scientific">Gossypium klotzschianum</name>
    <dbReference type="NCBI Taxonomy" id="34286"/>
    <lineage>
        <taxon>Eukaryota</taxon>
        <taxon>Viridiplantae</taxon>
        <taxon>Streptophyta</taxon>
        <taxon>Embryophyta</taxon>
        <taxon>Tracheophyta</taxon>
        <taxon>Spermatophyta</taxon>
        <taxon>Magnoliopsida</taxon>
        <taxon>eudicotyledons</taxon>
        <taxon>Gunneridae</taxon>
        <taxon>Pentapetalae</taxon>
        <taxon>rosids</taxon>
        <taxon>malvids</taxon>
        <taxon>Malvales</taxon>
        <taxon>Malvaceae</taxon>
        <taxon>Malvoideae</taxon>
        <taxon>Gossypium</taxon>
    </lineage>
</organism>
<gene>
    <name evidence="1" type="ORF">Goklo_020698</name>
</gene>
<accession>A0A7J8USX7</accession>
<dbReference type="EMBL" id="JABFAB010000007">
    <property type="protein sequence ID" value="MBA0653533.1"/>
    <property type="molecule type" value="Genomic_DNA"/>
</dbReference>
<sequence>MLMEKLDVMVRVFIERSIKYMELMNLKAHTLVDSSHTLVDSLAKLVSLPSSISTTPEFCFACTLIEDPRKGQFLMVYKMMMLDFIGLNT</sequence>
<name>A0A7J8USX7_9ROSI</name>
<proteinExistence type="predicted"/>
<protein>
    <submittedName>
        <fullName evidence="1">Uncharacterized protein</fullName>
    </submittedName>
</protein>
<evidence type="ECO:0000313" key="1">
    <source>
        <dbReference type="EMBL" id="MBA0653533.1"/>
    </source>
</evidence>
<dbReference type="Proteomes" id="UP000593573">
    <property type="component" value="Unassembled WGS sequence"/>
</dbReference>
<comment type="caution">
    <text evidence="1">The sequence shown here is derived from an EMBL/GenBank/DDBJ whole genome shotgun (WGS) entry which is preliminary data.</text>
</comment>
<dbReference type="AlphaFoldDB" id="A0A7J8USX7"/>
<keyword evidence="2" id="KW-1185">Reference proteome</keyword>
<reference evidence="1 2" key="1">
    <citation type="journal article" date="2019" name="Genome Biol. Evol.">
        <title>Insights into the evolution of the New World diploid cottons (Gossypium, subgenus Houzingenia) based on genome sequencing.</title>
        <authorList>
            <person name="Grover C.E."/>
            <person name="Arick M.A. 2nd"/>
            <person name="Thrash A."/>
            <person name="Conover J.L."/>
            <person name="Sanders W.S."/>
            <person name="Peterson D.G."/>
            <person name="Frelichowski J.E."/>
            <person name="Scheffler J.A."/>
            <person name="Scheffler B.E."/>
            <person name="Wendel J.F."/>
        </authorList>
    </citation>
    <scope>NUCLEOTIDE SEQUENCE [LARGE SCALE GENOMIC DNA]</scope>
    <source>
        <strain evidence="1">57</strain>
        <tissue evidence="1">Leaf</tissue>
    </source>
</reference>
<dbReference type="OrthoDB" id="10518127at2759"/>